<dbReference type="EMBL" id="JAMPKK010000038">
    <property type="protein sequence ID" value="MEP0866184.1"/>
    <property type="molecule type" value="Genomic_DNA"/>
</dbReference>
<dbReference type="Proteomes" id="UP001442494">
    <property type="component" value="Unassembled WGS sequence"/>
</dbReference>
<name>A0ABV0JST9_9CYAN</name>
<dbReference type="InterPro" id="IPR010331">
    <property type="entry name" value="ExoD"/>
</dbReference>
<protein>
    <submittedName>
        <fullName evidence="2">Exopolysaccharide biosynthesis protein</fullName>
    </submittedName>
</protein>
<comment type="caution">
    <text evidence="2">The sequence shown here is derived from an EMBL/GenBank/DDBJ whole genome shotgun (WGS) entry which is preliminary data.</text>
</comment>
<keyword evidence="1" id="KW-0812">Transmembrane</keyword>
<dbReference type="PANTHER" id="PTHR41795:SF1">
    <property type="entry name" value="EXOPOLYSACCHARIDE SYNTHESIS PROTEIN"/>
    <property type="match status" value="1"/>
</dbReference>
<feature type="transmembrane region" description="Helical" evidence="1">
    <location>
        <begin position="21"/>
        <end position="48"/>
    </location>
</feature>
<evidence type="ECO:0000313" key="2">
    <source>
        <dbReference type="EMBL" id="MEP0866184.1"/>
    </source>
</evidence>
<gene>
    <name evidence="2" type="ORF">NDI37_17110</name>
</gene>
<evidence type="ECO:0000313" key="3">
    <source>
        <dbReference type="Proteomes" id="UP001442494"/>
    </source>
</evidence>
<keyword evidence="1" id="KW-0472">Membrane</keyword>
<reference evidence="2 3" key="1">
    <citation type="submission" date="2022-04" db="EMBL/GenBank/DDBJ databases">
        <title>Positive selection, recombination, and allopatry shape intraspecific diversity of widespread and dominant cyanobacteria.</title>
        <authorList>
            <person name="Wei J."/>
            <person name="Shu W."/>
            <person name="Hu C."/>
        </authorList>
    </citation>
    <scope>NUCLEOTIDE SEQUENCE [LARGE SCALE GENOMIC DNA]</scope>
    <source>
        <strain evidence="2 3">GB2-A5</strain>
    </source>
</reference>
<keyword evidence="1" id="KW-1133">Transmembrane helix</keyword>
<accession>A0ABV0JST9</accession>
<dbReference type="PANTHER" id="PTHR41795">
    <property type="entry name" value="EXOPOLYSACCHARIDE SYNTHESIS PROTEIN"/>
    <property type="match status" value="1"/>
</dbReference>
<dbReference type="RefSeq" id="WP_190425838.1">
    <property type="nucleotide sequence ID" value="NZ_JAMPKK010000038.1"/>
</dbReference>
<feature type="transmembrane region" description="Helical" evidence="1">
    <location>
        <begin position="174"/>
        <end position="193"/>
    </location>
</feature>
<evidence type="ECO:0000256" key="1">
    <source>
        <dbReference type="SAM" id="Phobius"/>
    </source>
</evidence>
<sequence length="203" mass="23091">MRLRFSQDIKSLLERLANQPLTLADILAETSERGFSLVIGLLTLPFLFPMPPGFTVVLGSGSLLLALQMAFGWRSPWLPKRIRQFKFPRWFILQLLKNLQRVTGMLEKLTRPRFRRVAENPQAWRLNGLCIAWLTVLLMSPIPLTNPIPAVGILLFVVATLEADGFLMCVSYGLTGAITLFFVFIAGTFWQAFSLFMQQFLQQ</sequence>
<proteinExistence type="predicted"/>
<dbReference type="PIRSF" id="PIRSF033239">
    <property type="entry name" value="ExoD"/>
    <property type="match status" value="1"/>
</dbReference>
<organism evidence="2 3">
    <name type="scientific">Funiculus sociatus GB2-A5</name>
    <dbReference type="NCBI Taxonomy" id="2933946"/>
    <lineage>
        <taxon>Bacteria</taxon>
        <taxon>Bacillati</taxon>
        <taxon>Cyanobacteriota</taxon>
        <taxon>Cyanophyceae</taxon>
        <taxon>Coleofasciculales</taxon>
        <taxon>Coleofasciculaceae</taxon>
        <taxon>Funiculus</taxon>
    </lineage>
</organism>
<keyword evidence="3" id="KW-1185">Reference proteome</keyword>
<dbReference type="Pfam" id="PF06055">
    <property type="entry name" value="ExoD"/>
    <property type="match status" value="1"/>
</dbReference>